<name>A0A9N9TDC8_DIABA</name>
<sequence>MNCDKNVSKKRKTASEQVDTFENKKIFRSKVASFDWENLCFICGSKKRNGIKKLTEASSNSGVKQRLFNAATIRQDALLLDKLSLPHDLSEIGARYHAYPCYQNYVSENTLRAISKNLSSSENNENSMMGNAGGFLEEPVLADEDNRSSPAPSLSFCEPNVRKTLEEVIDQVCGIDDDDKGYLEYPGNEEGFDNSDADPDYIQESVIDSDNDIPKKKLQTDTTALIAHESGREILKNKLGRKSLKNETRLIREERKQNRNLGLSYTTKSGKVIKPRTCQELLSCPLKCKDRITEEKRQEIFKEYWSLASFNKRVSFIARLITTDGKKTTKRKLENKKLKNRLLSHKYFLPLNGQLVNVCQSCFLKTFNETKRFLTDVTKNKISSTSAMPHDDLRGLASPSNKTPEQDIQLVRVHIGSIPTYESHYCRRDSSKIYLPHYYTLTRMYEEYKKWLPHEKTPVSKFKYQEVFHSMEIKIKQPKKDTYATCDKYHMLLKKLKMHKKCKKFKIFLIITNEKHQTLMRLSV</sequence>
<dbReference type="PANTHER" id="PTHR10773">
    <property type="entry name" value="DNA-DIRECTED RNA POLYMERASES I, II, AND III SUBUNIT RPABC2"/>
    <property type="match status" value="1"/>
</dbReference>
<proteinExistence type="predicted"/>
<dbReference type="Proteomes" id="UP001153709">
    <property type="component" value="Chromosome 8"/>
</dbReference>
<dbReference type="AlphaFoldDB" id="A0A9N9TDC8"/>
<reference evidence="1" key="1">
    <citation type="submission" date="2022-01" db="EMBL/GenBank/DDBJ databases">
        <authorList>
            <person name="King R."/>
        </authorList>
    </citation>
    <scope>NUCLEOTIDE SEQUENCE</scope>
</reference>
<keyword evidence="2" id="KW-1185">Reference proteome</keyword>
<evidence type="ECO:0000313" key="1">
    <source>
        <dbReference type="EMBL" id="CAG9839207.1"/>
    </source>
</evidence>
<dbReference type="PANTHER" id="PTHR10773:SF19">
    <property type="match status" value="1"/>
</dbReference>
<dbReference type="EMBL" id="OU898283">
    <property type="protein sequence ID" value="CAG9839207.1"/>
    <property type="molecule type" value="Genomic_DNA"/>
</dbReference>
<dbReference type="OrthoDB" id="6778907at2759"/>
<gene>
    <name evidence="1" type="ORF">DIABBA_LOCUS11996</name>
</gene>
<organism evidence="1 2">
    <name type="scientific">Diabrotica balteata</name>
    <name type="common">Banded cucumber beetle</name>
    <dbReference type="NCBI Taxonomy" id="107213"/>
    <lineage>
        <taxon>Eukaryota</taxon>
        <taxon>Metazoa</taxon>
        <taxon>Ecdysozoa</taxon>
        <taxon>Arthropoda</taxon>
        <taxon>Hexapoda</taxon>
        <taxon>Insecta</taxon>
        <taxon>Pterygota</taxon>
        <taxon>Neoptera</taxon>
        <taxon>Endopterygota</taxon>
        <taxon>Coleoptera</taxon>
        <taxon>Polyphaga</taxon>
        <taxon>Cucujiformia</taxon>
        <taxon>Chrysomeloidea</taxon>
        <taxon>Chrysomelidae</taxon>
        <taxon>Galerucinae</taxon>
        <taxon>Diabroticina</taxon>
        <taxon>Diabroticites</taxon>
        <taxon>Diabrotica</taxon>
    </lineage>
</organism>
<accession>A0A9N9TDC8</accession>
<evidence type="ECO:0000313" key="2">
    <source>
        <dbReference type="Proteomes" id="UP001153709"/>
    </source>
</evidence>
<protein>
    <submittedName>
        <fullName evidence="1">Uncharacterized protein</fullName>
    </submittedName>
</protein>